<dbReference type="EMBL" id="CP013243">
    <property type="protein sequence ID" value="APH15710.1"/>
    <property type="molecule type" value="Genomic_DNA"/>
</dbReference>
<accession>A0A1L3NHW1</accession>
<name>A0A1L3NHW1_CLOSG</name>
<sequence length="82" mass="9603">MENITNIIMRGMFEDEKGIATGLFNKMYNQFPKGTEITVTTYRENDTKGKSARALYKKLGFIEDELIMEFGYPCQRFIFNDK</sequence>
<evidence type="ECO:0000313" key="1">
    <source>
        <dbReference type="EMBL" id="APH15710.1"/>
    </source>
</evidence>
<dbReference type="STRING" id="413999.CBO0544"/>
<reference evidence="1 2" key="1">
    <citation type="submission" date="2015-11" db="EMBL/GenBank/DDBJ databases">
        <authorList>
            <person name="Hill K.K."/>
            <person name="Shirey T.B."/>
            <person name="Raphael B."/>
            <person name="Daligault H.E."/>
            <person name="Davenport K.W."/>
            <person name="Bruce D.C."/>
            <person name="Foley B.T."/>
            <person name="Johnson S.L."/>
        </authorList>
    </citation>
    <scope>NUCLEOTIDE SEQUENCE [LARGE SCALE GENOMIC DNA]</scope>
    <source>
        <strain evidence="1 2">CDC_1632</strain>
    </source>
</reference>
<dbReference type="Proteomes" id="UP000182204">
    <property type="component" value="Chromosome"/>
</dbReference>
<dbReference type="Gene3D" id="3.40.630.30">
    <property type="match status" value="1"/>
</dbReference>
<dbReference type="AlphaFoldDB" id="A0A1L3NHW1"/>
<protein>
    <submittedName>
        <fullName evidence="1">Acetyltransferase, GNAT family domain protein</fullName>
    </submittedName>
</protein>
<evidence type="ECO:0000313" key="2">
    <source>
        <dbReference type="Proteomes" id="UP000182204"/>
    </source>
</evidence>
<organism evidence="1 2">
    <name type="scientific">Clostridium sporogenes</name>
    <dbReference type="NCBI Taxonomy" id="1509"/>
    <lineage>
        <taxon>Bacteria</taxon>
        <taxon>Bacillati</taxon>
        <taxon>Bacillota</taxon>
        <taxon>Clostridia</taxon>
        <taxon>Eubacteriales</taxon>
        <taxon>Clostridiaceae</taxon>
        <taxon>Clostridium</taxon>
    </lineage>
</organism>
<keyword evidence="1" id="KW-0808">Transferase</keyword>
<gene>
    <name evidence="1" type="ORF">NPD5_1539</name>
</gene>
<proteinExistence type="predicted"/>
<dbReference type="eggNOG" id="COG0456">
    <property type="taxonomic scope" value="Bacteria"/>
</dbReference>
<dbReference type="GO" id="GO:0016740">
    <property type="term" value="F:transferase activity"/>
    <property type="evidence" value="ECO:0007669"/>
    <property type="project" value="UniProtKB-KW"/>
</dbReference>